<name>A0A4R2B780_9BACI</name>
<dbReference type="Proteomes" id="UP000295689">
    <property type="component" value="Unassembled WGS sequence"/>
</dbReference>
<accession>A0A4R2B780</accession>
<dbReference type="EMBL" id="SLVV01000010">
    <property type="protein sequence ID" value="TCN22571.1"/>
    <property type="molecule type" value="Genomic_DNA"/>
</dbReference>
<evidence type="ECO:0000313" key="1">
    <source>
        <dbReference type="EMBL" id="TCN22571.1"/>
    </source>
</evidence>
<gene>
    <name evidence="1" type="ORF">EV146_11054</name>
</gene>
<organism evidence="1 2">
    <name type="scientific">Mesobacillus foraminis</name>
    <dbReference type="NCBI Taxonomy" id="279826"/>
    <lineage>
        <taxon>Bacteria</taxon>
        <taxon>Bacillati</taxon>
        <taxon>Bacillota</taxon>
        <taxon>Bacilli</taxon>
        <taxon>Bacillales</taxon>
        <taxon>Bacillaceae</taxon>
        <taxon>Mesobacillus</taxon>
    </lineage>
</organism>
<comment type="caution">
    <text evidence="1">The sequence shown here is derived from an EMBL/GenBank/DDBJ whole genome shotgun (WGS) entry which is preliminary data.</text>
</comment>
<keyword evidence="2" id="KW-1185">Reference proteome</keyword>
<dbReference type="AlphaFoldDB" id="A0A4R2B780"/>
<sequence length="43" mass="4817">MNVFTLMARLFSIGDADKTVAIHLAESFTGNELYWKPSLKTAK</sequence>
<proteinExistence type="predicted"/>
<protein>
    <submittedName>
        <fullName evidence="1">Uncharacterized protein</fullName>
    </submittedName>
</protein>
<evidence type="ECO:0000313" key="2">
    <source>
        <dbReference type="Proteomes" id="UP000295689"/>
    </source>
</evidence>
<reference evidence="1 2" key="1">
    <citation type="journal article" date="2015" name="Stand. Genomic Sci.">
        <title>Genomic Encyclopedia of Bacterial and Archaeal Type Strains, Phase III: the genomes of soil and plant-associated and newly described type strains.</title>
        <authorList>
            <person name="Whitman W.B."/>
            <person name="Woyke T."/>
            <person name="Klenk H.P."/>
            <person name="Zhou Y."/>
            <person name="Lilburn T.G."/>
            <person name="Beck B.J."/>
            <person name="De Vos P."/>
            <person name="Vandamme P."/>
            <person name="Eisen J.A."/>
            <person name="Garrity G."/>
            <person name="Hugenholtz P."/>
            <person name="Kyrpides N.C."/>
        </authorList>
    </citation>
    <scope>NUCLEOTIDE SEQUENCE [LARGE SCALE GENOMIC DNA]</scope>
    <source>
        <strain evidence="1 2">CV53</strain>
    </source>
</reference>
<dbReference type="RefSeq" id="WP_258236002.1">
    <property type="nucleotide sequence ID" value="NZ_JABUHM010000011.1"/>
</dbReference>